<sequence>MRKKKFEGYNNFASVPRYVIDTPAFKSLRGNSVKLLVLLATQYKGNNNGDLIITHSFYKTFFKSSQTMYAARDELEQKGFIATNAFGGMSCGGYKQPSLYALTWLPVDDFFDLTKNQFRFTHLAIDKEPLKYFIQGVNPKYKNTKQKKKQYKKDLKTSNVK</sequence>
<proteinExistence type="predicted"/>
<gene>
    <name evidence="1" type="ORF">METZ01_LOCUS308332</name>
</gene>
<name>A0A382N4I3_9ZZZZ</name>
<accession>A0A382N4I3</accession>
<reference evidence="1" key="1">
    <citation type="submission" date="2018-05" db="EMBL/GenBank/DDBJ databases">
        <authorList>
            <person name="Lanie J.A."/>
            <person name="Ng W.-L."/>
            <person name="Kazmierczak K.M."/>
            <person name="Andrzejewski T.M."/>
            <person name="Davidsen T.M."/>
            <person name="Wayne K.J."/>
            <person name="Tettelin H."/>
            <person name="Glass J.I."/>
            <person name="Rusch D."/>
            <person name="Podicherti R."/>
            <person name="Tsui H.-C.T."/>
            <person name="Winkler M.E."/>
        </authorList>
    </citation>
    <scope>NUCLEOTIDE SEQUENCE</scope>
</reference>
<evidence type="ECO:0000313" key="1">
    <source>
        <dbReference type="EMBL" id="SVC55478.1"/>
    </source>
</evidence>
<dbReference type="AlphaFoldDB" id="A0A382N4I3"/>
<protein>
    <submittedName>
        <fullName evidence="1">Uncharacterized protein</fullName>
    </submittedName>
</protein>
<dbReference type="EMBL" id="UINC01097620">
    <property type="protein sequence ID" value="SVC55478.1"/>
    <property type="molecule type" value="Genomic_DNA"/>
</dbReference>
<organism evidence="1">
    <name type="scientific">marine metagenome</name>
    <dbReference type="NCBI Taxonomy" id="408172"/>
    <lineage>
        <taxon>unclassified sequences</taxon>
        <taxon>metagenomes</taxon>
        <taxon>ecological metagenomes</taxon>
    </lineage>
</organism>